<proteinExistence type="predicted"/>
<evidence type="ECO:0000259" key="4">
    <source>
        <dbReference type="Pfam" id="PF07729"/>
    </source>
</evidence>
<evidence type="ECO:0000256" key="1">
    <source>
        <dbReference type="ARBA" id="ARBA00023015"/>
    </source>
</evidence>
<dbReference type="Gene3D" id="1.20.120.530">
    <property type="entry name" value="GntR ligand-binding domain-like"/>
    <property type="match status" value="1"/>
</dbReference>
<organism evidence="5 6">
    <name type="scientific">Bifidobacterium asteroides</name>
    <dbReference type="NCBI Taxonomy" id="1684"/>
    <lineage>
        <taxon>Bacteria</taxon>
        <taxon>Bacillati</taxon>
        <taxon>Actinomycetota</taxon>
        <taxon>Actinomycetes</taxon>
        <taxon>Bifidobacteriales</taxon>
        <taxon>Bifidobacteriaceae</taxon>
        <taxon>Bifidobacterium</taxon>
    </lineage>
</organism>
<name>A0ABS3IV41_9BIFI</name>
<dbReference type="Pfam" id="PF07729">
    <property type="entry name" value="FCD"/>
    <property type="match status" value="1"/>
</dbReference>
<dbReference type="Proteomes" id="UP000664299">
    <property type="component" value="Unassembled WGS sequence"/>
</dbReference>
<comment type="caution">
    <text evidence="5">The sequence shown here is derived from an EMBL/GenBank/DDBJ whole genome shotgun (WGS) entry which is preliminary data.</text>
</comment>
<evidence type="ECO:0000256" key="2">
    <source>
        <dbReference type="ARBA" id="ARBA00023125"/>
    </source>
</evidence>
<keyword evidence="6" id="KW-1185">Reference proteome</keyword>
<dbReference type="EMBL" id="JAFMNU010000024">
    <property type="protein sequence ID" value="MBO0624236.1"/>
    <property type="molecule type" value="Genomic_DNA"/>
</dbReference>
<gene>
    <name evidence="5" type="ORF">J1F30_07690</name>
</gene>
<evidence type="ECO:0000313" key="6">
    <source>
        <dbReference type="Proteomes" id="UP000664299"/>
    </source>
</evidence>
<evidence type="ECO:0000256" key="3">
    <source>
        <dbReference type="ARBA" id="ARBA00023163"/>
    </source>
</evidence>
<evidence type="ECO:0000313" key="5">
    <source>
        <dbReference type="EMBL" id="MBO0624236.1"/>
    </source>
</evidence>
<dbReference type="InterPro" id="IPR008920">
    <property type="entry name" value="TF_FadR/GntR_C"/>
</dbReference>
<dbReference type="SUPFAM" id="SSF48008">
    <property type="entry name" value="GntR ligand-binding domain-like"/>
    <property type="match status" value="1"/>
</dbReference>
<dbReference type="RefSeq" id="WP_211120693.1">
    <property type="nucleotide sequence ID" value="NZ_JAFMNU020000002.1"/>
</dbReference>
<sequence>MRKLEEFHQLDIRFHDEILKYSGNELFASLSPLVNTMLSSRVELGMYPAKPRPEALEAHDQVAEGYGREKLTLPERP</sequence>
<dbReference type="InterPro" id="IPR011711">
    <property type="entry name" value="GntR_C"/>
</dbReference>
<protein>
    <submittedName>
        <fullName evidence="5">FCD domain-containing protein</fullName>
    </submittedName>
</protein>
<feature type="domain" description="GntR C-terminal" evidence="4">
    <location>
        <begin position="3"/>
        <end position="64"/>
    </location>
</feature>
<reference evidence="5" key="1">
    <citation type="submission" date="2021-03" db="EMBL/GenBank/DDBJ databases">
        <title>Genome sequence of Bifidobacterium asteroides strain wkB204 isolated from a honey bee gut.</title>
        <authorList>
            <person name="Motta E.V.S."/>
            <person name="Kwong W.K."/>
            <person name="Moran N.A."/>
        </authorList>
    </citation>
    <scope>NUCLEOTIDE SEQUENCE</scope>
    <source>
        <strain evidence="5">WkB204</strain>
    </source>
</reference>
<keyword evidence="2" id="KW-0238">DNA-binding</keyword>
<keyword evidence="3" id="KW-0804">Transcription</keyword>
<accession>A0ABS3IV41</accession>
<keyword evidence="1" id="KW-0805">Transcription regulation</keyword>